<sequence length="285" mass="31817">MTDRDLIPFLARIADSLERLAPPPAADDDPMAFDAYVWHADPNRLQGVAEVSRVPLDLLQGIARVRDILVANTRQFAGGLSANNALLWGARGMGKSSLVKAAHAAVAAEHPGRLALVELAREDIHSLPDLLRRLRGLDRRFILFCDDLSFDNQDNAYKSLKAVLDGGIEGRPANVIFYATSNRRHLMSRDMIENERSTAINPHEAVEEKVSLSDRFGLWLGFHACDQENFFAIIEGYVRYFDLPVSPETLRAEAVEWSVTRGSRSGRVAWQFIQDLAGRLGRRIT</sequence>
<dbReference type="Proteomes" id="UP000246077">
    <property type="component" value="Unassembled WGS sequence"/>
</dbReference>
<evidence type="ECO:0000313" key="2">
    <source>
        <dbReference type="Proteomes" id="UP000246077"/>
    </source>
</evidence>
<dbReference type="InterPro" id="IPR008533">
    <property type="entry name" value="DUF815"/>
</dbReference>
<name>A0A317EAG9_9PROT</name>
<dbReference type="Gene3D" id="3.40.50.300">
    <property type="entry name" value="P-loop containing nucleotide triphosphate hydrolases"/>
    <property type="match status" value="1"/>
</dbReference>
<evidence type="ECO:0000313" key="1">
    <source>
        <dbReference type="EMBL" id="PWR23671.1"/>
    </source>
</evidence>
<dbReference type="InterPro" id="IPR027417">
    <property type="entry name" value="P-loop_NTPase"/>
</dbReference>
<reference evidence="2" key="1">
    <citation type="submission" date="2018-05" db="EMBL/GenBank/DDBJ databases">
        <title>Zavarzinia sp. HR-AS.</title>
        <authorList>
            <person name="Lee Y."/>
            <person name="Jeon C.O."/>
        </authorList>
    </citation>
    <scope>NUCLEOTIDE SEQUENCE [LARGE SCALE GENOMIC DNA]</scope>
    <source>
        <strain evidence="2">DSM 1231</strain>
    </source>
</reference>
<dbReference type="SUPFAM" id="SSF52540">
    <property type="entry name" value="P-loop containing nucleoside triphosphate hydrolases"/>
    <property type="match status" value="1"/>
</dbReference>
<protein>
    <submittedName>
        <fullName evidence="1">AAA family ATPase</fullName>
    </submittedName>
</protein>
<dbReference type="OrthoDB" id="9812140at2"/>
<organism evidence="1 2">
    <name type="scientific">Zavarzinia compransoris</name>
    <dbReference type="NCBI Taxonomy" id="1264899"/>
    <lineage>
        <taxon>Bacteria</taxon>
        <taxon>Pseudomonadati</taxon>
        <taxon>Pseudomonadota</taxon>
        <taxon>Alphaproteobacteria</taxon>
        <taxon>Rhodospirillales</taxon>
        <taxon>Zavarziniaceae</taxon>
        <taxon>Zavarzinia</taxon>
    </lineage>
</organism>
<accession>A0A317EAG9</accession>
<gene>
    <name evidence="1" type="ORF">DKG75_03635</name>
</gene>
<dbReference type="Pfam" id="PF05673">
    <property type="entry name" value="DUF815"/>
    <property type="match status" value="1"/>
</dbReference>
<proteinExistence type="predicted"/>
<dbReference type="EMBL" id="QGLF01000001">
    <property type="protein sequence ID" value="PWR23671.1"/>
    <property type="molecule type" value="Genomic_DNA"/>
</dbReference>
<dbReference type="PANTHER" id="PTHR42935:SF1">
    <property type="entry name" value="SLR0930 PROTEIN"/>
    <property type="match status" value="1"/>
</dbReference>
<dbReference type="PANTHER" id="PTHR42935">
    <property type="entry name" value="SLR0930 PROTEIN"/>
    <property type="match status" value="1"/>
</dbReference>
<dbReference type="AlphaFoldDB" id="A0A317EAG9"/>
<dbReference type="RefSeq" id="WP_109919701.1">
    <property type="nucleotide sequence ID" value="NZ_QGLF01000001.1"/>
</dbReference>
<comment type="caution">
    <text evidence="1">The sequence shown here is derived from an EMBL/GenBank/DDBJ whole genome shotgun (WGS) entry which is preliminary data.</text>
</comment>
<keyword evidence="2" id="KW-1185">Reference proteome</keyword>